<keyword evidence="7 8" id="KW-0066">ATP synthesis</keyword>
<name>A0A8J3AQE1_9BACI</name>
<comment type="subcellular location">
    <subcellularLocation>
        <location evidence="8">Cell membrane</location>
        <topology evidence="8">Peripheral membrane protein</topology>
    </subcellularLocation>
    <subcellularLocation>
        <location evidence="1">Membrane</location>
    </subcellularLocation>
</comment>
<evidence type="ECO:0000256" key="7">
    <source>
        <dbReference type="ARBA" id="ARBA00023310"/>
    </source>
</evidence>
<dbReference type="PANTHER" id="PTHR11910">
    <property type="entry name" value="ATP SYNTHASE DELTA CHAIN"/>
    <property type="match status" value="1"/>
</dbReference>
<proteinExistence type="inferred from homology"/>
<comment type="caution">
    <text evidence="9">The sequence shown here is derived from an EMBL/GenBank/DDBJ whole genome shotgun (WGS) entry which is preliminary data.</text>
</comment>
<evidence type="ECO:0000256" key="3">
    <source>
        <dbReference type="ARBA" id="ARBA00022781"/>
    </source>
</evidence>
<dbReference type="AlphaFoldDB" id="A0A8J3AQE1"/>
<comment type="function">
    <text evidence="8">F(1)F(0) ATP synthase produces ATP from ADP in the presence of a proton or sodium gradient. F-type ATPases consist of two structural domains, F(1) containing the extramembraneous catalytic core and F(0) containing the membrane proton channel, linked together by a central stalk and a peripheral stalk. During catalysis, ATP synthesis in the catalytic domain of F(1) is coupled via a rotary mechanism of the central stalk subunits to proton translocation.</text>
</comment>
<evidence type="ECO:0000256" key="8">
    <source>
        <dbReference type="HAMAP-Rule" id="MF_01416"/>
    </source>
</evidence>
<keyword evidence="5 8" id="KW-0472">Membrane</keyword>
<dbReference type="InterPro" id="IPR026015">
    <property type="entry name" value="ATP_synth_OSCP/delta_N_sf"/>
</dbReference>
<evidence type="ECO:0000256" key="5">
    <source>
        <dbReference type="ARBA" id="ARBA00023136"/>
    </source>
</evidence>
<keyword evidence="4 8" id="KW-0406">Ion transport</keyword>
<gene>
    <name evidence="8 9" type="primary">atpH</name>
    <name evidence="9" type="ORF">GCM10007380_34740</name>
</gene>
<dbReference type="NCBIfam" id="NF004402">
    <property type="entry name" value="PRK05758.2-2"/>
    <property type="match status" value="1"/>
</dbReference>
<reference evidence="10" key="1">
    <citation type="journal article" date="2019" name="Int. J. Syst. Evol. Microbiol.">
        <title>The Global Catalogue of Microorganisms (GCM) 10K type strain sequencing project: providing services to taxonomists for standard genome sequencing and annotation.</title>
        <authorList>
            <consortium name="The Broad Institute Genomics Platform"/>
            <consortium name="The Broad Institute Genome Sequencing Center for Infectious Disease"/>
            <person name="Wu L."/>
            <person name="Ma J."/>
        </authorList>
    </citation>
    <scope>NUCLEOTIDE SEQUENCE [LARGE SCALE GENOMIC DNA]</scope>
    <source>
        <strain evidence="10">CGMCC 1.14993</strain>
    </source>
</reference>
<evidence type="ECO:0000256" key="6">
    <source>
        <dbReference type="ARBA" id="ARBA00023196"/>
    </source>
</evidence>
<comment type="similarity">
    <text evidence="8">Belongs to the ATPase delta chain family.</text>
</comment>
<keyword evidence="6 8" id="KW-0139">CF(1)</keyword>
<keyword evidence="8" id="KW-1003">Cell membrane</keyword>
<dbReference type="GO" id="GO:0005886">
    <property type="term" value="C:plasma membrane"/>
    <property type="evidence" value="ECO:0007669"/>
    <property type="project" value="UniProtKB-SubCell"/>
</dbReference>
<sequence length="179" mass="20161">MSNELVAKRYANALFDLATEQNLVETVEHDLQVVKKEYVENNELHKFLQHPGITKESKKSVLNETFASISETVLNLVCLLVDRQRLSIIPNLVTEYVNIANQNRNIADATVYSVTAMTSEELEKIGALFASKLGKNSIRIKNEIDSSLIGGYKVRVGNRIFDGSLKNKLVRIERELIAK</sequence>
<dbReference type="InterPro" id="IPR000711">
    <property type="entry name" value="ATPase_OSCP/dsu"/>
</dbReference>
<comment type="function">
    <text evidence="8">This protein is part of the stalk that links CF(0) to CF(1). It either transmits conformational changes from CF(0) to CF(1) or is implicated in proton conduction.</text>
</comment>
<dbReference type="GO" id="GO:0045259">
    <property type="term" value="C:proton-transporting ATP synthase complex"/>
    <property type="evidence" value="ECO:0007669"/>
    <property type="project" value="UniProtKB-KW"/>
</dbReference>
<dbReference type="NCBIfam" id="NF004403">
    <property type="entry name" value="PRK05758.2-4"/>
    <property type="match status" value="1"/>
</dbReference>
<keyword evidence="2 8" id="KW-0813">Transport</keyword>
<dbReference type="InterPro" id="IPR020781">
    <property type="entry name" value="ATPase_OSCP/d_CS"/>
</dbReference>
<dbReference type="SUPFAM" id="SSF47928">
    <property type="entry name" value="N-terminal domain of the delta subunit of the F1F0-ATP synthase"/>
    <property type="match status" value="1"/>
</dbReference>
<evidence type="ECO:0000313" key="9">
    <source>
        <dbReference type="EMBL" id="GGI16794.1"/>
    </source>
</evidence>
<evidence type="ECO:0000256" key="2">
    <source>
        <dbReference type="ARBA" id="ARBA00022448"/>
    </source>
</evidence>
<dbReference type="Pfam" id="PF00213">
    <property type="entry name" value="OSCP"/>
    <property type="match status" value="1"/>
</dbReference>
<dbReference type="RefSeq" id="WP_088001385.1">
    <property type="nucleotide sequence ID" value="NZ_BMHB01000002.1"/>
</dbReference>
<keyword evidence="3 8" id="KW-0375">Hydrogen ion transport</keyword>
<dbReference type="PRINTS" id="PR00125">
    <property type="entry name" value="ATPASEDELTA"/>
</dbReference>
<dbReference type="EMBL" id="BMHB01000002">
    <property type="protein sequence ID" value="GGI16794.1"/>
    <property type="molecule type" value="Genomic_DNA"/>
</dbReference>
<keyword evidence="10" id="KW-1185">Reference proteome</keyword>
<dbReference type="Gene3D" id="1.10.520.20">
    <property type="entry name" value="N-terminal domain of the delta subunit of the F1F0-ATP synthase"/>
    <property type="match status" value="1"/>
</dbReference>
<dbReference type="Proteomes" id="UP000626244">
    <property type="component" value="Unassembled WGS sequence"/>
</dbReference>
<dbReference type="PROSITE" id="PS00389">
    <property type="entry name" value="ATPASE_DELTA"/>
    <property type="match status" value="1"/>
</dbReference>
<dbReference type="OrthoDB" id="9802471at2"/>
<evidence type="ECO:0000256" key="1">
    <source>
        <dbReference type="ARBA" id="ARBA00004370"/>
    </source>
</evidence>
<accession>A0A8J3AQE1</accession>
<dbReference type="HAMAP" id="MF_01416">
    <property type="entry name" value="ATP_synth_delta_bact"/>
    <property type="match status" value="1"/>
</dbReference>
<evidence type="ECO:0000256" key="4">
    <source>
        <dbReference type="ARBA" id="ARBA00023065"/>
    </source>
</evidence>
<dbReference type="GO" id="GO:0046933">
    <property type="term" value="F:proton-transporting ATP synthase activity, rotational mechanism"/>
    <property type="evidence" value="ECO:0007669"/>
    <property type="project" value="UniProtKB-UniRule"/>
</dbReference>
<protein>
    <recommendedName>
        <fullName evidence="8">ATP synthase subunit delta</fullName>
    </recommendedName>
    <alternativeName>
        <fullName evidence="8">ATP synthase F(1) sector subunit delta</fullName>
    </alternativeName>
    <alternativeName>
        <fullName evidence="8">F-type ATPase subunit delta</fullName>
        <shortName evidence="8">F-ATPase subunit delta</shortName>
    </alternativeName>
</protein>
<dbReference type="NCBIfam" id="TIGR01145">
    <property type="entry name" value="ATP_synt_delta"/>
    <property type="match status" value="1"/>
</dbReference>
<organism evidence="9 10">
    <name type="scientific">Gottfriedia solisilvae</name>
    <dbReference type="NCBI Taxonomy" id="1516104"/>
    <lineage>
        <taxon>Bacteria</taxon>
        <taxon>Bacillati</taxon>
        <taxon>Bacillota</taxon>
        <taxon>Bacilli</taxon>
        <taxon>Bacillales</taxon>
        <taxon>Bacillaceae</taxon>
        <taxon>Gottfriedia</taxon>
    </lineage>
</organism>
<evidence type="ECO:0000313" key="10">
    <source>
        <dbReference type="Proteomes" id="UP000626244"/>
    </source>
</evidence>